<keyword evidence="4" id="KW-0472">Membrane</keyword>
<keyword evidence="1" id="KW-0479">Metal-binding</keyword>
<comment type="caution">
    <text evidence="6">The sequence shown here is derived from an EMBL/GenBank/DDBJ whole genome shotgun (WGS) entry which is preliminary data.</text>
</comment>
<dbReference type="GO" id="GO:0046872">
    <property type="term" value="F:metal ion binding"/>
    <property type="evidence" value="ECO:0007669"/>
    <property type="project" value="UniProtKB-KW"/>
</dbReference>
<dbReference type="GO" id="GO:0015074">
    <property type="term" value="P:DNA integration"/>
    <property type="evidence" value="ECO:0007669"/>
    <property type="project" value="InterPro"/>
</dbReference>
<sequence length="1855" mass="203697">MAAVENSLRQSSSKRRGKAVDASVQTAIANEDPRSAAAVQLESLSERITIVEQLCDQLGESTDKMSDFDAHVRYVVNTFERTQKAFERTDKLIGDVQAETSRMAEVLVELRSDHLADLDRHAHLQDVIKHYVDPRILELAMTQRGQHAELVKRVSHLEKDTVVELNVLQSRIHALETRRHVQPTDHDTVDARATDNEMINAQLSALKDRLLDVHQHSAEQWTALDARVRSFEVDRSSLKPQPVPSIASKCFAIASSLPRRLARFILAARATLATFLAGAMFAFLWTFWLLGARLHPAQAGVGSLNMLRYGHVHVPNLLKHGSILKAAADTRGSSLFDGGATHIVHEDDKGAIPGSWQPDVAGLRLGDDTFIPAFGSVLKDFIPPPDVGGPDIRRRVLIAPAVASRVWSGTQEVDMYGSTFVDSPTKGKYLQLEDGRILKLRLASNGLRMLDLRVRPTEAVINTLFAIHPAPSLDPAALCRITGVGKRHLPLAPIEFLRLWHCILGHLSSRRLLATLRHTLVLANVPVFTPDVVKAYEMEHCDVCNAFLQKRASAPTQAPVASGVRAETDLPPSAGRALRPLYRILLDVFGPVPWASTQFGYRFVLGLICEATMMRWIFGLKTHTENDIESCINLFLASMRLLRPDLSIDIIRSDGAPENRSHRWAAYLEGLGILHEQSIAYDSHQMGAIENTWNLVPSAGAMLAVSNLGKTHWYTALRYAVLLSNIVQSNVTGGVEKMTSAFERFYGTKPCGDHLNVYGAPIRYHVKLHTMGRDDKFDEHALPGFYVGPSPENPEEKYVWTGTRHISIGGSFVIDESRFLQPIHLSSEYFDSWPTPTPDSTLPLVQPPPPPTRTAQVLKEPLPNGTVLEFRYAKSDYTAWEWYLGKVVSWRRRADNGVEHEIEWLDKRWTQNDWVNLASSVRIWRLPASSPPLAPPPAPAPPAAPPAAPPVARATRSSARTAALNRARAVQPRVLIFDSGTSNGTFVRTLKGKGWLIDIVTDSSTPRDVTVRSVQQELRDNTENGVYDHIILFAPPIAVGTKVVSIVAALALVARKSEVPFTIIGVSTDAVWTTEPMKILKRIKDMLEISFPVCSFGAQTSLLITLWTTSEPVRSKFADLECTHDMHASSTSPPSLPDVASVALAQAVASTAITDVAPAFTTKIDGMHPIFATRYDKAAAGLHRRSVQADEPALNAFLSTAADLADMPLCVFCQDDVPSELVSMTASLLKVTSDEQDSRDLGLLDVPDEDDGPTIDAVLCLAKGKKFSIDRKEVVYHTDGGVIHALEPRGIKEALTSLQRDQWLLAIEKEMDNLRAHDAFHYVPVKEALAQGKKIMRMTWVFKIKTHDTGALDKFKARFCVVGTSQVKGQDYFESFASGARGTSVKMVVILTVVEGWIDFHFDLNGAYLDSNIDTDVYVDQAAGLDPVVGPNGERMCMKLDKAIYGTVQAARLFTKKFRAALVSIGFEVSLDDEAVYRLDHKLGRIVLATHVDDGIGGASTTAVLDWMYAEIIKHGFSFSQQGGWHTILGFGAKRDLVNRTVTISAGGHIRDLVRMHLADEVASTLNPPTPTARTIMDLQPAGEETAAEASLHVAWRANARALKGSLIYIQQIHPAIAHGVSRVCAHMATPTHESYAAAKRILAWLSHRADLGVTFGASHLRSAADLAPPKDALLPMGDIRDFSLFCTVDSDLPGKGLPVRSADDTTFVDKQSHRAQLGYTISLAGGCMEAVSRRQHSTAVDTAAAEMFAASVAGAVLVSVTSVLAFVSFGALGHQTVRIWCDNEAAVMAANDASSIKRLAYIARRVRFLQELVTRNIVVLLNIDGKQNPADALTKHIEPKATFRDYMARLYNAT</sequence>
<evidence type="ECO:0000256" key="1">
    <source>
        <dbReference type="ARBA" id="ARBA00022723"/>
    </source>
</evidence>
<evidence type="ECO:0000313" key="6">
    <source>
        <dbReference type="EMBL" id="KOO29765.1"/>
    </source>
</evidence>
<gene>
    <name evidence="6" type="ORF">Ctob_016011</name>
</gene>
<dbReference type="InterPro" id="IPR036397">
    <property type="entry name" value="RNaseH_sf"/>
</dbReference>
<dbReference type="InterPro" id="IPR013103">
    <property type="entry name" value="RVT_2"/>
</dbReference>
<evidence type="ECO:0000313" key="7">
    <source>
        <dbReference type="Proteomes" id="UP000037460"/>
    </source>
</evidence>
<dbReference type="PROSITE" id="PS50994">
    <property type="entry name" value="INTEGRASE"/>
    <property type="match status" value="1"/>
</dbReference>
<dbReference type="CDD" id="cd09272">
    <property type="entry name" value="RNase_HI_RT_Ty1"/>
    <property type="match status" value="1"/>
</dbReference>
<keyword evidence="4" id="KW-0812">Transmembrane</keyword>
<keyword evidence="4" id="KW-1133">Transmembrane helix</keyword>
<dbReference type="InterPro" id="IPR039537">
    <property type="entry name" value="Retrotran_Ty1/copia-like"/>
</dbReference>
<dbReference type="InterPro" id="IPR001584">
    <property type="entry name" value="Integrase_cat-core"/>
</dbReference>
<reference evidence="7" key="1">
    <citation type="journal article" date="2015" name="PLoS Genet.">
        <title>Genome Sequence and Transcriptome Analyses of Chrysochromulina tobin: Metabolic Tools for Enhanced Algal Fitness in the Prominent Order Prymnesiales (Haptophyceae).</title>
        <authorList>
            <person name="Hovde B.T."/>
            <person name="Deodato C.R."/>
            <person name="Hunsperger H.M."/>
            <person name="Ryken S.A."/>
            <person name="Yost W."/>
            <person name="Jha R.K."/>
            <person name="Patterson J."/>
            <person name="Monnat R.J. Jr."/>
            <person name="Barlow S.B."/>
            <person name="Starkenburg S.R."/>
            <person name="Cattolico R.A."/>
        </authorList>
    </citation>
    <scope>NUCLEOTIDE SEQUENCE</scope>
    <source>
        <strain evidence="7">CCMP291</strain>
    </source>
</reference>
<name>A0A0M0JTC0_9EUKA</name>
<evidence type="ECO:0000256" key="3">
    <source>
        <dbReference type="SAM" id="MobiDB-lite"/>
    </source>
</evidence>
<accession>A0A0M0JTC0</accession>
<feature type="region of interest" description="Disordered" evidence="3">
    <location>
        <begin position="933"/>
        <end position="958"/>
    </location>
</feature>
<evidence type="ECO:0000256" key="2">
    <source>
        <dbReference type="ARBA" id="ARBA00022801"/>
    </source>
</evidence>
<dbReference type="SUPFAM" id="SSF53098">
    <property type="entry name" value="Ribonuclease H-like"/>
    <property type="match status" value="1"/>
</dbReference>
<dbReference type="GO" id="GO:0016787">
    <property type="term" value="F:hydrolase activity"/>
    <property type="evidence" value="ECO:0007669"/>
    <property type="project" value="UniProtKB-KW"/>
</dbReference>
<feature type="domain" description="Integrase catalytic" evidence="5">
    <location>
        <begin position="576"/>
        <end position="745"/>
    </location>
</feature>
<dbReference type="Proteomes" id="UP000037460">
    <property type="component" value="Unassembled WGS sequence"/>
</dbReference>
<dbReference type="GO" id="GO:0003676">
    <property type="term" value="F:nucleic acid binding"/>
    <property type="evidence" value="ECO:0007669"/>
    <property type="project" value="InterPro"/>
</dbReference>
<dbReference type="PANTHER" id="PTHR42648:SF24">
    <property type="entry name" value="INTEGRASE CATALYTIC DOMAIN-CONTAINING PROTEIN"/>
    <property type="match status" value="1"/>
</dbReference>
<dbReference type="EMBL" id="JWZX01002365">
    <property type="protein sequence ID" value="KOO29765.1"/>
    <property type="molecule type" value="Genomic_DNA"/>
</dbReference>
<feature type="transmembrane region" description="Helical" evidence="4">
    <location>
        <begin position="266"/>
        <end position="288"/>
    </location>
</feature>
<dbReference type="Gene3D" id="3.30.420.10">
    <property type="entry name" value="Ribonuclease H-like superfamily/Ribonuclease H"/>
    <property type="match status" value="1"/>
</dbReference>
<keyword evidence="7" id="KW-1185">Reference proteome</keyword>
<evidence type="ECO:0000256" key="4">
    <source>
        <dbReference type="SAM" id="Phobius"/>
    </source>
</evidence>
<organism evidence="6 7">
    <name type="scientific">Chrysochromulina tobinii</name>
    <dbReference type="NCBI Taxonomy" id="1460289"/>
    <lineage>
        <taxon>Eukaryota</taxon>
        <taxon>Haptista</taxon>
        <taxon>Haptophyta</taxon>
        <taxon>Prymnesiophyceae</taxon>
        <taxon>Prymnesiales</taxon>
        <taxon>Chrysochromulinaceae</taxon>
        <taxon>Chrysochromulina</taxon>
    </lineage>
</organism>
<dbReference type="PANTHER" id="PTHR42648">
    <property type="entry name" value="TRANSPOSASE, PUTATIVE-RELATED"/>
    <property type="match status" value="1"/>
</dbReference>
<protein>
    <submittedName>
        <fullName evidence="6">Gag-pol polyprotein</fullName>
    </submittedName>
</protein>
<evidence type="ECO:0000259" key="5">
    <source>
        <dbReference type="PROSITE" id="PS50994"/>
    </source>
</evidence>
<dbReference type="InterPro" id="IPR012337">
    <property type="entry name" value="RNaseH-like_sf"/>
</dbReference>
<feature type="compositionally biased region" description="Pro residues" evidence="3">
    <location>
        <begin position="933"/>
        <end position="949"/>
    </location>
</feature>
<dbReference type="Pfam" id="PF07727">
    <property type="entry name" value="RVT_2"/>
    <property type="match status" value="1"/>
</dbReference>
<feature type="transmembrane region" description="Helical" evidence="4">
    <location>
        <begin position="1748"/>
        <end position="1770"/>
    </location>
</feature>
<feature type="non-terminal residue" evidence="6">
    <location>
        <position position="1855"/>
    </location>
</feature>
<keyword evidence="2" id="KW-0378">Hydrolase</keyword>
<dbReference type="OrthoDB" id="413361at2759"/>
<proteinExistence type="predicted"/>